<dbReference type="VEuPathDB" id="FungiDB:DEHA2G00264g"/>
<gene>
    <name evidence="1" type="ordered locus">DEHA2G00264g</name>
</gene>
<dbReference type="RefSeq" id="XP_461542.2">
    <property type="nucleotide sequence ID" value="XM_461542.1"/>
</dbReference>
<evidence type="ECO:0000313" key="1">
    <source>
        <dbReference type="EMBL" id="CAG89983.2"/>
    </source>
</evidence>
<sequence>MYMRNSLQEIINTHSTIYDIELFGSKVNSLLREYYEGLAVTIHLAASRFHHMDKVWHSRLRWKLVDF</sequence>
<dbReference type="AlphaFoldDB" id="Q6BJS9"/>
<dbReference type="HOGENOM" id="CLU_2812300_0_0_1"/>
<proteinExistence type="predicted"/>
<reference evidence="1 2" key="1">
    <citation type="journal article" date="2004" name="Nature">
        <title>Genome evolution in yeasts.</title>
        <authorList>
            <consortium name="Genolevures"/>
            <person name="Dujon B."/>
            <person name="Sherman D."/>
            <person name="Fischer G."/>
            <person name="Durrens P."/>
            <person name="Casaregola S."/>
            <person name="Lafontaine I."/>
            <person name="de Montigny J."/>
            <person name="Marck C."/>
            <person name="Neuveglise C."/>
            <person name="Talla E."/>
            <person name="Goffard N."/>
            <person name="Frangeul L."/>
            <person name="Aigle M."/>
            <person name="Anthouard V."/>
            <person name="Babour A."/>
            <person name="Barbe V."/>
            <person name="Barnay S."/>
            <person name="Blanchin S."/>
            <person name="Beckerich J.M."/>
            <person name="Beyne E."/>
            <person name="Bleykasten C."/>
            <person name="Boisrame A."/>
            <person name="Boyer J."/>
            <person name="Cattolico L."/>
            <person name="Confanioleri F."/>
            <person name="de Daruvar A."/>
            <person name="Despons L."/>
            <person name="Fabre E."/>
            <person name="Fairhead C."/>
            <person name="Ferry-Dumazet H."/>
            <person name="Groppi A."/>
            <person name="Hantraye F."/>
            <person name="Hennequin C."/>
            <person name="Jauniaux N."/>
            <person name="Joyet P."/>
            <person name="Kachouri R."/>
            <person name="Kerrest A."/>
            <person name="Koszul R."/>
            <person name="Lemaire M."/>
            <person name="Lesur I."/>
            <person name="Ma L."/>
            <person name="Muller H."/>
            <person name="Nicaud J.M."/>
            <person name="Nikolski M."/>
            <person name="Oztas S."/>
            <person name="Ozier-Kalogeropoulos O."/>
            <person name="Pellenz S."/>
            <person name="Potier S."/>
            <person name="Richard G.F."/>
            <person name="Straub M.L."/>
            <person name="Suleau A."/>
            <person name="Swennene D."/>
            <person name="Tekaia F."/>
            <person name="Wesolowski-Louvel M."/>
            <person name="Westhof E."/>
            <person name="Wirth B."/>
            <person name="Zeniou-Meyer M."/>
            <person name="Zivanovic I."/>
            <person name="Bolotin-Fukuhara M."/>
            <person name="Thierry A."/>
            <person name="Bouchier C."/>
            <person name="Caudron B."/>
            <person name="Scarpelli C."/>
            <person name="Gaillardin C."/>
            <person name="Weissenbach J."/>
            <person name="Wincker P."/>
            <person name="Souciet J.L."/>
        </authorList>
    </citation>
    <scope>NUCLEOTIDE SEQUENCE [LARGE SCALE GENOMIC DNA]</scope>
    <source>
        <strain evidence="2">ATCC 36239 / CBS 767 / BCRC 21394 / JCM 1990 / NBRC 0083 / IGC 2968</strain>
    </source>
</reference>
<dbReference type="EMBL" id="CR382139">
    <property type="protein sequence ID" value="CAG89983.2"/>
    <property type="molecule type" value="Genomic_DNA"/>
</dbReference>
<dbReference type="GeneID" id="2904399"/>
<dbReference type="Proteomes" id="UP000000599">
    <property type="component" value="Chromosome G"/>
</dbReference>
<organism evidence="1 2">
    <name type="scientific">Debaryomyces hansenii (strain ATCC 36239 / CBS 767 / BCRC 21394 / JCM 1990 / NBRC 0083 / IGC 2968)</name>
    <name type="common">Yeast</name>
    <name type="synonym">Torulaspora hansenii</name>
    <dbReference type="NCBI Taxonomy" id="284592"/>
    <lineage>
        <taxon>Eukaryota</taxon>
        <taxon>Fungi</taxon>
        <taxon>Dikarya</taxon>
        <taxon>Ascomycota</taxon>
        <taxon>Saccharomycotina</taxon>
        <taxon>Pichiomycetes</taxon>
        <taxon>Debaryomycetaceae</taxon>
        <taxon>Debaryomyces</taxon>
    </lineage>
</organism>
<keyword evidence="2" id="KW-1185">Reference proteome</keyword>
<accession>Q6BJS9</accession>
<protein>
    <submittedName>
        <fullName evidence="1">DEHA2G00264p</fullName>
    </submittedName>
</protein>
<evidence type="ECO:0000313" key="2">
    <source>
        <dbReference type="Proteomes" id="UP000000599"/>
    </source>
</evidence>
<dbReference type="InParanoid" id="Q6BJS9"/>
<dbReference type="KEGG" id="dha:DEHA2G00264g"/>
<name>Q6BJS9_DEBHA</name>